<proteinExistence type="predicted"/>
<evidence type="ECO:0000313" key="3">
    <source>
        <dbReference type="Proteomes" id="UP000056905"/>
    </source>
</evidence>
<gene>
    <name evidence="2" type="ORF">AQ619_15105</name>
</gene>
<organism evidence="2 3">
    <name type="scientific">Caulobacter henricii</name>
    <dbReference type="NCBI Taxonomy" id="69395"/>
    <lineage>
        <taxon>Bacteria</taxon>
        <taxon>Pseudomonadati</taxon>
        <taxon>Pseudomonadota</taxon>
        <taxon>Alphaproteobacteria</taxon>
        <taxon>Caulobacterales</taxon>
        <taxon>Caulobacteraceae</taxon>
        <taxon>Caulobacter</taxon>
    </lineage>
</organism>
<dbReference type="AlphaFoldDB" id="A0A0P0P1Z0"/>
<name>A0A0P0P1Z0_9CAUL</name>
<evidence type="ECO:0008006" key="4">
    <source>
        <dbReference type="Google" id="ProtNLM"/>
    </source>
</evidence>
<feature type="transmembrane region" description="Helical" evidence="1">
    <location>
        <begin position="33"/>
        <end position="53"/>
    </location>
</feature>
<dbReference type="RefSeq" id="WP_062149438.1">
    <property type="nucleotide sequence ID" value="NZ_CP013002.1"/>
</dbReference>
<accession>A0A0P0P1Z0</accession>
<evidence type="ECO:0000256" key="1">
    <source>
        <dbReference type="SAM" id="Phobius"/>
    </source>
</evidence>
<keyword evidence="1" id="KW-1133">Transmembrane helix</keyword>
<evidence type="ECO:0000313" key="2">
    <source>
        <dbReference type="EMBL" id="ALL14569.1"/>
    </source>
</evidence>
<reference evidence="2 3" key="1">
    <citation type="submission" date="2015-10" db="EMBL/GenBank/DDBJ databases">
        <title>Conservation of the essential genome among Caulobacter and Brevundimonas species.</title>
        <authorList>
            <person name="Scott D."/>
            <person name="Ely B."/>
        </authorList>
    </citation>
    <scope>NUCLEOTIDE SEQUENCE [LARGE SCALE GENOMIC DNA]</scope>
    <source>
        <strain evidence="2 3">CB4</strain>
    </source>
</reference>
<dbReference type="STRING" id="69395.AQ619_15105"/>
<keyword evidence="3" id="KW-1185">Reference proteome</keyword>
<dbReference type="OrthoDB" id="7862423at2"/>
<dbReference type="KEGG" id="chq:AQ619_15105"/>
<keyword evidence="1" id="KW-0472">Membrane</keyword>
<sequence length="91" mass="9938">MAPPPRSLLAEAIMKSGWFGPKPFGGGPRPTGWQGWLVTILFFIAMIGTARIADDLRLWVQCALILLLLGVVWLTYRASDPSNPTDPSDLS</sequence>
<dbReference type="Proteomes" id="UP000056905">
    <property type="component" value="Chromosome"/>
</dbReference>
<protein>
    <recommendedName>
        <fullName evidence="4">DUF2631 domain-containing protein</fullName>
    </recommendedName>
</protein>
<keyword evidence="1" id="KW-0812">Transmembrane</keyword>
<dbReference type="EMBL" id="CP013002">
    <property type="protein sequence ID" value="ALL14569.1"/>
    <property type="molecule type" value="Genomic_DNA"/>
</dbReference>
<feature type="transmembrane region" description="Helical" evidence="1">
    <location>
        <begin position="58"/>
        <end position="76"/>
    </location>
</feature>